<evidence type="ECO:0000313" key="3">
    <source>
        <dbReference type="Proteomes" id="UP000054477"/>
    </source>
</evidence>
<evidence type="ECO:0000313" key="2">
    <source>
        <dbReference type="EMBL" id="KIK02780.1"/>
    </source>
</evidence>
<sequence>MISHSKIRANAYPVDYGHMDPRPHKKSDSLQGHESNALLCARYVTPSLLKAVTATKFPRHALADYALMPTKIKPSACRPYAT</sequence>
<protein>
    <submittedName>
        <fullName evidence="2">Unplaced genomic scaffold K443scaffold_53, whole genome shotgun sequence</fullName>
    </submittedName>
</protein>
<dbReference type="HOGENOM" id="CLU_2558644_0_0_1"/>
<accession>A0A0C9WUB2</accession>
<name>A0A0C9WUB2_9AGAR</name>
<keyword evidence="3" id="KW-1185">Reference proteome</keyword>
<evidence type="ECO:0000256" key="1">
    <source>
        <dbReference type="SAM" id="MobiDB-lite"/>
    </source>
</evidence>
<feature type="compositionally biased region" description="Basic and acidic residues" evidence="1">
    <location>
        <begin position="17"/>
        <end position="28"/>
    </location>
</feature>
<gene>
    <name evidence="2" type="ORF">K443DRAFT_510180</name>
</gene>
<proteinExistence type="predicted"/>
<feature type="region of interest" description="Disordered" evidence="1">
    <location>
        <begin position="1"/>
        <end position="31"/>
    </location>
</feature>
<dbReference type="EMBL" id="KN838588">
    <property type="protein sequence ID" value="KIK02780.1"/>
    <property type="molecule type" value="Genomic_DNA"/>
</dbReference>
<dbReference type="AlphaFoldDB" id="A0A0C9WUB2"/>
<reference evidence="2 3" key="1">
    <citation type="submission" date="2014-04" db="EMBL/GenBank/DDBJ databases">
        <authorList>
            <consortium name="DOE Joint Genome Institute"/>
            <person name="Kuo A."/>
            <person name="Kohler A."/>
            <person name="Nagy L.G."/>
            <person name="Floudas D."/>
            <person name="Copeland A."/>
            <person name="Barry K.W."/>
            <person name="Cichocki N."/>
            <person name="Veneault-Fourrey C."/>
            <person name="LaButti K."/>
            <person name="Lindquist E.A."/>
            <person name="Lipzen A."/>
            <person name="Lundell T."/>
            <person name="Morin E."/>
            <person name="Murat C."/>
            <person name="Sun H."/>
            <person name="Tunlid A."/>
            <person name="Henrissat B."/>
            <person name="Grigoriev I.V."/>
            <person name="Hibbett D.S."/>
            <person name="Martin F."/>
            <person name="Nordberg H.P."/>
            <person name="Cantor M.N."/>
            <person name="Hua S.X."/>
        </authorList>
    </citation>
    <scope>NUCLEOTIDE SEQUENCE [LARGE SCALE GENOMIC DNA]</scope>
    <source>
        <strain evidence="2 3">LaAM-08-1</strain>
    </source>
</reference>
<reference evidence="3" key="2">
    <citation type="submission" date="2015-01" db="EMBL/GenBank/DDBJ databases">
        <title>Evolutionary Origins and Diversification of the Mycorrhizal Mutualists.</title>
        <authorList>
            <consortium name="DOE Joint Genome Institute"/>
            <consortium name="Mycorrhizal Genomics Consortium"/>
            <person name="Kohler A."/>
            <person name="Kuo A."/>
            <person name="Nagy L.G."/>
            <person name="Floudas D."/>
            <person name="Copeland A."/>
            <person name="Barry K.W."/>
            <person name="Cichocki N."/>
            <person name="Veneault-Fourrey C."/>
            <person name="LaButti K."/>
            <person name="Lindquist E.A."/>
            <person name="Lipzen A."/>
            <person name="Lundell T."/>
            <person name="Morin E."/>
            <person name="Murat C."/>
            <person name="Riley R."/>
            <person name="Ohm R."/>
            <person name="Sun H."/>
            <person name="Tunlid A."/>
            <person name="Henrissat B."/>
            <person name="Grigoriev I.V."/>
            <person name="Hibbett D.S."/>
            <person name="Martin F."/>
        </authorList>
    </citation>
    <scope>NUCLEOTIDE SEQUENCE [LARGE SCALE GENOMIC DNA]</scope>
    <source>
        <strain evidence="3">LaAM-08-1</strain>
    </source>
</reference>
<dbReference type="Proteomes" id="UP000054477">
    <property type="component" value="Unassembled WGS sequence"/>
</dbReference>
<organism evidence="2 3">
    <name type="scientific">Laccaria amethystina LaAM-08-1</name>
    <dbReference type="NCBI Taxonomy" id="1095629"/>
    <lineage>
        <taxon>Eukaryota</taxon>
        <taxon>Fungi</taxon>
        <taxon>Dikarya</taxon>
        <taxon>Basidiomycota</taxon>
        <taxon>Agaricomycotina</taxon>
        <taxon>Agaricomycetes</taxon>
        <taxon>Agaricomycetidae</taxon>
        <taxon>Agaricales</taxon>
        <taxon>Agaricineae</taxon>
        <taxon>Hydnangiaceae</taxon>
        <taxon>Laccaria</taxon>
    </lineage>
</organism>